<accession>A0ACB8TTG2</accession>
<organism evidence="1 2">
    <name type="scientific">Irpex rosettiformis</name>
    <dbReference type="NCBI Taxonomy" id="378272"/>
    <lineage>
        <taxon>Eukaryota</taxon>
        <taxon>Fungi</taxon>
        <taxon>Dikarya</taxon>
        <taxon>Basidiomycota</taxon>
        <taxon>Agaricomycotina</taxon>
        <taxon>Agaricomycetes</taxon>
        <taxon>Polyporales</taxon>
        <taxon>Irpicaceae</taxon>
        <taxon>Irpex</taxon>
    </lineage>
</organism>
<proteinExistence type="predicted"/>
<protein>
    <submittedName>
        <fullName evidence="1">Uncharacterized protein</fullName>
    </submittedName>
</protein>
<dbReference type="EMBL" id="MU274932">
    <property type="protein sequence ID" value="KAI0085325.1"/>
    <property type="molecule type" value="Genomic_DNA"/>
</dbReference>
<feature type="non-terminal residue" evidence="1">
    <location>
        <position position="1"/>
    </location>
</feature>
<comment type="caution">
    <text evidence="1">The sequence shown here is derived from an EMBL/GenBank/DDBJ whole genome shotgun (WGS) entry which is preliminary data.</text>
</comment>
<keyword evidence="2" id="KW-1185">Reference proteome</keyword>
<gene>
    <name evidence="1" type="ORF">BDY19DRAFT_870792</name>
</gene>
<name>A0ACB8TTG2_9APHY</name>
<evidence type="ECO:0000313" key="2">
    <source>
        <dbReference type="Proteomes" id="UP001055072"/>
    </source>
</evidence>
<dbReference type="Proteomes" id="UP001055072">
    <property type="component" value="Unassembled WGS sequence"/>
</dbReference>
<sequence length="260" mass="29729">LTESSKRALEVMWKECRYFIIDEISMVERALLASLSRRLSIAKASTGESHLPFGGINVILCGDLHHRDNENECMGRMIWEMFEVVVQLSKQVRVKDPLWQDFLHHLRYGRVTEQHVAMLETLVLTNPVLVTPRHSVRVSWNDAALRKHCEQTGVQLFKGRASDTTRKRPLNNAERLAVINRKANIQGSRNQLPDEVNLAIGMKAMVTLNVRTELDITNGARGEVVDIVLDPEEPAISTNERVVTLKYPPLYILFKLQRTR</sequence>
<feature type="non-terminal residue" evidence="1">
    <location>
        <position position="260"/>
    </location>
</feature>
<evidence type="ECO:0000313" key="1">
    <source>
        <dbReference type="EMBL" id="KAI0085325.1"/>
    </source>
</evidence>
<reference evidence="1" key="1">
    <citation type="journal article" date="2021" name="Environ. Microbiol.">
        <title>Gene family expansions and transcriptome signatures uncover fungal adaptations to wood decay.</title>
        <authorList>
            <person name="Hage H."/>
            <person name="Miyauchi S."/>
            <person name="Viragh M."/>
            <person name="Drula E."/>
            <person name="Min B."/>
            <person name="Chaduli D."/>
            <person name="Navarro D."/>
            <person name="Favel A."/>
            <person name="Norest M."/>
            <person name="Lesage-Meessen L."/>
            <person name="Balint B."/>
            <person name="Merenyi Z."/>
            <person name="de Eugenio L."/>
            <person name="Morin E."/>
            <person name="Martinez A.T."/>
            <person name="Baldrian P."/>
            <person name="Stursova M."/>
            <person name="Martinez M.J."/>
            <person name="Novotny C."/>
            <person name="Magnuson J.K."/>
            <person name="Spatafora J.W."/>
            <person name="Maurice S."/>
            <person name="Pangilinan J."/>
            <person name="Andreopoulos W."/>
            <person name="LaButti K."/>
            <person name="Hundley H."/>
            <person name="Na H."/>
            <person name="Kuo A."/>
            <person name="Barry K."/>
            <person name="Lipzen A."/>
            <person name="Henrissat B."/>
            <person name="Riley R."/>
            <person name="Ahrendt S."/>
            <person name="Nagy L.G."/>
            <person name="Grigoriev I.V."/>
            <person name="Martin F."/>
            <person name="Rosso M.N."/>
        </authorList>
    </citation>
    <scope>NUCLEOTIDE SEQUENCE</scope>
    <source>
        <strain evidence="1">CBS 384.51</strain>
    </source>
</reference>